<dbReference type="Proteomes" id="UP000652477">
    <property type="component" value="Unassembled WGS sequence"/>
</dbReference>
<organism evidence="11 12">
    <name type="scientific">Mediterraneibacter hominis</name>
    <dbReference type="NCBI Taxonomy" id="2763054"/>
    <lineage>
        <taxon>Bacteria</taxon>
        <taxon>Bacillati</taxon>
        <taxon>Bacillota</taxon>
        <taxon>Clostridia</taxon>
        <taxon>Lachnospirales</taxon>
        <taxon>Lachnospiraceae</taxon>
        <taxon>Mediterraneibacter</taxon>
    </lineage>
</organism>
<dbReference type="SMART" id="SM00382">
    <property type="entry name" value="AAA"/>
    <property type="match status" value="2"/>
</dbReference>
<keyword evidence="12" id="KW-1185">Reference proteome</keyword>
<feature type="domain" description="ABC transporter" evidence="10">
    <location>
        <begin position="254"/>
        <end position="498"/>
    </location>
</feature>
<feature type="domain" description="ABC transporter" evidence="10">
    <location>
        <begin position="7"/>
        <end position="243"/>
    </location>
</feature>
<keyword evidence="7 11" id="KW-0067">ATP-binding</keyword>
<keyword evidence="2" id="KW-0813">Transport</keyword>
<dbReference type="CDD" id="cd03215">
    <property type="entry name" value="ABC_Carb_Monos_II"/>
    <property type="match status" value="1"/>
</dbReference>
<dbReference type="FunFam" id="3.40.50.300:FF:000127">
    <property type="entry name" value="Ribose import ATP-binding protein RbsA"/>
    <property type="match status" value="1"/>
</dbReference>
<dbReference type="InterPro" id="IPR017871">
    <property type="entry name" value="ABC_transporter-like_CS"/>
</dbReference>
<evidence type="ECO:0000256" key="4">
    <source>
        <dbReference type="ARBA" id="ARBA00022597"/>
    </source>
</evidence>
<keyword evidence="5" id="KW-0677">Repeat</keyword>
<dbReference type="PROSITE" id="PS00211">
    <property type="entry name" value="ABC_TRANSPORTER_1"/>
    <property type="match status" value="1"/>
</dbReference>
<gene>
    <name evidence="11" type="ORF">H8S37_09320</name>
</gene>
<evidence type="ECO:0000256" key="6">
    <source>
        <dbReference type="ARBA" id="ARBA00022741"/>
    </source>
</evidence>
<name>A0A923LI13_9FIRM</name>
<evidence type="ECO:0000259" key="10">
    <source>
        <dbReference type="PROSITE" id="PS50893"/>
    </source>
</evidence>
<evidence type="ECO:0000313" key="11">
    <source>
        <dbReference type="EMBL" id="MBC5689125.1"/>
    </source>
</evidence>
<evidence type="ECO:0000256" key="3">
    <source>
        <dbReference type="ARBA" id="ARBA00022475"/>
    </source>
</evidence>
<dbReference type="PANTHER" id="PTHR43790">
    <property type="entry name" value="CARBOHYDRATE TRANSPORT ATP-BINDING PROTEIN MG119-RELATED"/>
    <property type="match status" value="1"/>
</dbReference>
<dbReference type="GO" id="GO:0005886">
    <property type="term" value="C:plasma membrane"/>
    <property type="evidence" value="ECO:0007669"/>
    <property type="project" value="UniProtKB-SubCell"/>
</dbReference>
<dbReference type="Pfam" id="PF00005">
    <property type="entry name" value="ABC_tran"/>
    <property type="match status" value="2"/>
</dbReference>
<proteinExistence type="predicted"/>
<evidence type="ECO:0000256" key="5">
    <source>
        <dbReference type="ARBA" id="ARBA00022737"/>
    </source>
</evidence>
<evidence type="ECO:0000256" key="1">
    <source>
        <dbReference type="ARBA" id="ARBA00004202"/>
    </source>
</evidence>
<keyword evidence="9" id="KW-0472">Membrane</keyword>
<dbReference type="InterPro" id="IPR027417">
    <property type="entry name" value="P-loop_NTPase"/>
</dbReference>
<reference evidence="11" key="1">
    <citation type="submission" date="2020-08" db="EMBL/GenBank/DDBJ databases">
        <title>Genome public.</title>
        <authorList>
            <person name="Liu C."/>
            <person name="Sun Q."/>
        </authorList>
    </citation>
    <scope>NUCLEOTIDE SEQUENCE</scope>
    <source>
        <strain evidence="11">NSJ-55</strain>
    </source>
</reference>
<comment type="subcellular location">
    <subcellularLocation>
        <location evidence="1">Cell membrane</location>
        <topology evidence="1">Peripheral membrane protein</topology>
    </subcellularLocation>
</comment>
<comment type="caution">
    <text evidence="11">The sequence shown here is derived from an EMBL/GenBank/DDBJ whole genome shotgun (WGS) entry which is preliminary data.</text>
</comment>
<evidence type="ECO:0000256" key="9">
    <source>
        <dbReference type="ARBA" id="ARBA00023136"/>
    </source>
</evidence>
<dbReference type="RefSeq" id="WP_186875688.1">
    <property type="nucleotide sequence ID" value="NZ_JACOPF010000001.1"/>
</dbReference>
<evidence type="ECO:0000256" key="7">
    <source>
        <dbReference type="ARBA" id="ARBA00022840"/>
    </source>
</evidence>
<keyword evidence="6" id="KW-0547">Nucleotide-binding</keyword>
<dbReference type="EMBL" id="JACOPF010000001">
    <property type="protein sequence ID" value="MBC5689125.1"/>
    <property type="molecule type" value="Genomic_DNA"/>
</dbReference>
<dbReference type="CDD" id="cd03216">
    <property type="entry name" value="ABC_Carb_Monos_I"/>
    <property type="match status" value="1"/>
</dbReference>
<dbReference type="InterPro" id="IPR050107">
    <property type="entry name" value="ABC_carbohydrate_import_ATPase"/>
</dbReference>
<dbReference type="InterPro" id="IPR003593">
    <property type="entry name" value="AAA+_ATPase"/>
</dbReference>
<protein>
    <submittedName>
        <fullName evidence="11">Sugar ABC transporter ATP-binding protein</fullName>
    </submittedName>
</protein>
<dbReference type="Gene3D" id="3.40.50.300">
    <property type="entry name" value="P-loop containing nucleotide triphosphate hydrolases"/>
    <property type="match status" value="2"/>
</dbReference>
<dbReference type="SUPFAM" id="SSF52540">
    <property type="entry name" value="P-loop containing nucleoside triphosphate hydrolases"/>
    <property type="match status" value="2"/>
</dbReference>
<evidence type="ECO:0000313" key="12">
    <source>
        <dbReference type="Proteomes" id="UP000652477"/>
    </source>
</evidence>
<accession>A0A923LI13</accession>
<keyword evidence="3" id="KW-1003">Cell membrane</keyword>
<dbReference type="GO" id="GO:0016887">
    <property type="term" value="F:ATP hydrolysis activity"/>
    <property type="evidence" value="ECO:0007669"/>
    <property type="project" value="InterPro"/>
</dbReference>
<evidence type="ECO:0000256" key="8">
    <source>
        <dbReference type="ARBA" id="ARBA00022967"/>
    </source>
</evidence>
<dbReference type="AlphaFoldDB" id="A0A923LI13"/>
<keyword evidence="8" id="KW-1278">Translocase</keyword>
<evidence type="ECO:0000256" key="2">
    <source>
        <dbReference type="ARBA" id="ARBA00022448"/>
    </source>
</evidence>
<keyword evidence="4" id="KW-0762">Sugar transport</keyword>
<dbReference type="PANTHER" id="PTHR43790:SF3">
    <property type="entry name" value="D-ALLOSE IMPORT ATP-BINDING PROTEIN ALSA-RELATED"/>
    <property type="match status" value="1"/>
</dbReference>
<sequence length="499" mass="55975">MEKRPLIELRHIYKEFPGVKVLSDISIMFYPGKVHVLLGENGAGKSTIIKIISGVYQADKGDVFVKGEQVRFTNIKQSQQRGISVIHQELSVIEDLMVYENIFLGREVKKAGKILNKTEMIAEAQKLMDTIGIHINPKAYIRELNNGEKQMVEIIRAVSQNSEMVIMDEPTSSLSEHEVKALFEVIQKLRKENVAIIYISHRLKEIMEIGDTLSVLRDGILVKTLPVAEVTENQMVTMMVGREMKQYYYKARGCKSKEVVLDVSHLTRKGEFEDVSFQLYKGEILGVAGLIGAGRTEVMRTVFGAEKPDYGECRLYGKAYHAKSPGDVIRRGVGLIPEDRRQQGLLLEKNVKENTSLASVSKRARKGFVDFQWEKNASLEYIKRMSIKTPSEKEAVKNLSGGNQQKVVIAKWLLAESRILIMDEPTRGIDVNAKSEIYALMKEFVENGGSIIMVSSELPEILGVANRIMVMREGKVAGFVDEEDAAEEIVMSLASVGSE</sequence>
<dbReference type="PROSITE" id="PS50893">
    <property type="entry name" value="ABC_TRANSPORTER_2"/>
    <property type="match status" value="2"/>
</dbReference>
<dbReference type="GO" id="GO:0005524">
    <property type="term" value="F:ATP binding"/>
    <property type="evidence" value="ECO:0007669"/>
    <property type="project" value="UniProtKB-KW"/>
</dbReference>
<dbReference type="InterPro" id="IPR003439">
    <property type="entry name" value="ABC_transporter-like_ATP-bd"/>
</dbReference>